<dbReference type="AlphaFoldDB" id="A0A5B7JNG4"/>
<evidence type="ECO:0000313" key="3">
    <source>
        <dbReference type="Proteomes" id="UP000324222"/>
    </source>
</evidence>
<evidence type="ECO:0000256" key="1">
    <source>
        <dbReference type="SAM" id="MobiDB-lite"/>
    </source>
</evidence>
<comment type="caution">
    <text evidence="2">The sequence shown here is derived from an EMBL/GenBank/DDBJ whole genome shotgun (WGS) entry which is preliminary data.</text>
</comment>
<dbReference type="EMBL" id="VSRR010104207">
    <property type="protein sequence ID" value="MPC95993.1"/>
    <property type="molecule type" value="Genomic_DNA"/>
</dbReference>
<proteinExistence type="predicted"/>
<dbReference type="Proteomes" id="UP000324222">
    <property type="component" value="Unassembled WGS sequence"/>
</dbReference>
<accession>A0A5B7JNG4</accession>
<reference evidence="2 3" key="1">
    <citation type="submission" date="2019-05" db="EMBL/GenBank/DDBJ databases">
        <title>Another draft genome of Portunus trituberculatus and its Hox gene families provides insights of decapod evolution.</title>
        <authorList>
            <person name="Jeong J.-H."/>
            <person name="Song I."/>
            <person name="Kim S."/>
            <person name="Choi T."/>
            <person name="Kim D."/>
            <person name="Ryu S."/>
            <person name="Kim W."/>
        </authorList>
    </citation>
    <scope>NUCLEOTIDE SEQUENCE [LARGE SCALE GENOMIC DNA]</scope>
    <source>
        <tissue evidence="2">Muscle</tissue>
    </source>
</reference>
<name>A0A5B7JNG4_PORTR</name>
<gene>
    <name evidence="2" type="ORF">E2C01_091226</name>
</gene>
<protein>
    <submittedName>
        <fullName evidence="2">Uncharacterized protein</fullName>
    </submittedName>
</protein>
<evidence type="ECO:0000313" key="2">
    <source>
        <dbReference type="EMBL" id="MPC95993.1"/>
    </source>
</evidence>
<keyword evidence="3" id="KW-1185">Reference proteome</keyword>
<feature type="region of interest" description="Disordered" evidence="1">
    <location>
        <begin position="116"/>
        <end position="138"/>
    </location>
</feature>
<organism evidence="2 3">
    <name type="scientific">Portunus trituberculatus</name>
    <name type="common">Swimming crab</name>
    <name type="synonym">Neptunus trituberculatus</name>
    <dbReference type="NCBI Taxonomy" id="210409"/>
    <lineage>
        <taxon>Eukaryota</taxon>
        <taxon>Metazoa</taxon>
        <taxon>Ecdysozoa</taxon>
        <taxon>Arthropoda</taxon>
        <taxon>Crustacea</taxon>
        <taxon>Multicrustacea</taxon>
        <taxon>Malacostraca</taxon>
        <taxon>Eumalacostraca</taxon>
        <taxon>Eucarida</taxon>
        <taxon>Decapoda</taxon>
        <taxon>Pleocyemata</taxon>
        <taxon>Brachyura</taxon>
        <taxon>Eubrachyura</taxon>
        <taxon>Portunoidea</taxon>
        <taxon>Portunidae</taxon>
        <taxon>Portuninae</taxon>
        <taxon>Portunus</taxon>
    </lineage>
</organism>
<sequence length="158" mass="17699">MRRGMTLGQSSPQLRGREGDIIRLPSSGRKIYANRFHSLAVTCAQGCRMPPGNTSKVLRDELGDIPRVSHRSPSRQQNLWGRRRILPSNSADFVKNIRKRSADRLFVPHSKFGGLELGSAEKRPDTTGPHDVAGDERKLPVSISQRLCMLRSTKERDA</sequence>